<keyword evidence="7" id="KW-1133">Transmembrane helix</keyword>
<evidence type="ECO:0000256" key="5">
    <source>
        <dbReference type="PROSITE-ProRule" id="PRU10141"/>
    </source>
</evidence>
<evidence type="ECO:0000259" key="8">
    <source>
        <dbReference type="PROSITE" id="PS50011"/>
    </source>
</evidence>
<proteinExistence type="predicted"/>
<keyword evidence="7" id="KW-0812">Transmembrane</keyword>
<evidence type="ECO:0000256" key="4">
    <source>
        <dbReference type="ARBA" id="ARBA00022840"/>
    </source>
</evidence>
<feature type="compositionally biased region" description="Low complexity" evidence="6">
    <location>
        <begin position="428"/>
        <end position="446"/>
    </location>
</feature>
<dbReference type="SUPFAM" id="SSF56112">
    <property type="entry name" value="Protein kinase-like (PK-like)"/>
    <property type="match status" value="1"/>
</dbReference>
<dbReference type="InterPro" id="IPR051681">
    <property type="entry name" value="Ser/Thr_Kinases-Pseudokinases"/>
</dbReference>
<dbReference type="InterPro" id="IPR017441">
    <property type="entry name" value="Protein_kinase_ATP_BS"/>
</dbReference>
<dbReference type="InterPro" id="IPR008271">
    <property type="entry name" value="Ser/Thr_kinase_AS"/>
</dbReference>
<dbReference type="PANTHER" id="PTHR44329:SF214">
    <property type="entry name" value="PROTEIN KINASE DOMAIN-CONTAINING PROTEIN"/>
    <property type="match status" value="1"/>
</dbReference>
<dbReference type="AlphaFoldDB" id="A0A835YM83"/>
<evidence type="ECO:0000256" key="2">
    <source>
        <dbReference type="ARBA" id="ARBA00022741"/>
    </source>
</evidence>
<dbReference type="Gene3D" id="3.30.200.20">
    <property type="entry name" value="Phosphorylase Kinase, domain 1"/>
    <property type="match status" value="1"/>
</dbReference>
<keyword evidence="2 5" id="KW-0547">Nucleotide-binding</keyword>
<dbReference type="OrthoDB" id="536504at2759"/>
<feature type="region of interest" description="Disordered" evidence="6">
    <location>
        <begin position="404"/>
        <end position="446"/>
    </location>
</feature>
<dbReference type="GO" id="GO:0004674">
    <property type="term" value="F:protein serine/threonine kinase activity"/>
    <property type="evidence" value="ECO:0007669"/>
    <property type="project" value="TreeGrafter"/>
</dbReference>
<feature type="region of interest" description="Disordered" evidence="6">
    <location>
        <begin position="267"/>
        <end position="301"/>
    </location>
</feature>
<feature type="compositionally biased region" description="Low complexity" evidence="6">
    <location>
        <begin position="277"/>
        <end position="294"/>
    </location>
</feature>
<evidence type="ECO:0000313" key="9">
    <source>
        <dbReference type="EMBL" id="KAG2501095.1"/>
    </source>
</evidence>
<feature type="binding site" evidence="5">
    <location>
        <position position="477"/>
    </location>
    <ligand>
        <name>ATP</name>
        <dbReference type="ChEBI" id="CHEBI:30616"/>
    </ligand>
</feature>
<dbReference type="SMART" id="SM00220">
    <property type="entry name" value="S_TKc"/>
    <property type="match status" value="1"/>
</dbReference>
<evidence type="ECO:0000256" key="1">
    <source>
        <dbReference type="ARBA" id="ARBA00022679"/>
    </source>
</evidence>
<organism evidence="9 10">
    <name type="scientific">Edaphochlamys debaryana</name>
    <dbReference type="NCBI Taxonomy" id="47281"/>
    <lineage>
        <taxon>Eukaryota</taxon>
        <taxon>Viridiplantae</taxon>
        <taxon>Chlorophyta</taxon>
        <taxon>core chlorophytes</taxon>
        <taxon>Chlorophyceae</taxon>
        <taxon>CS clade</taxon>
        <taxon>Chlamydomonadales</taxon>
        <taxon>Chlamydomonadales incertae sedis</taxon>
        <taxon>Edaphochlamys</taxon>
    </lineage>
</organism>
<reference evidence="9" key="1">
    <citation type="journal article" date="2020" name="bioRxiv">
        <title>Comparative genomics of Chlamydomonas.</title>
        <authorList>
            <person name="Craig R.J."/>
            <person name="Hasan A.R."/>
            <person name="Ness R.W."/>
            <person name="Keightley P.D."/>
        </authorList>
    </citation>
    <scope>NUCLEOTIDE SEQUENCE</scope>
    <source>
        <strain evidence="9">CCAP 11/70</strain>
    </source>
</reference>
<dbReference type="InterPro" id="IPR000719">
    <property type="entry name" value="Prot_kinase_dom"/>
</dbReference>
<dbReference type="GO" id="GO:0005524">
    <property type="term" value="F:ATP binding"/>
    <property type="evidence" value="ECO:0007669"/>
    <property type="project" value="UniProtKB-UniRule"/>
</dbReference>
<sequence length="726" mass="76385">MWRAKGEVRGVKLGTELVRAFVDVGVTAARLDTPLIELTDADWAAAYDGPVPYPLARNFTIFGSPELTAQRGSWPLMIMNVTHKVVLGSHVVLHMEHVNLYGMRLKDNFLRTPGIDLLAPSPPGTQGAMLYTANVTGIVEFSYPAQITTANFAGVVRPPVIPGVQRYRLAMPQDGCTNDSSTLTNRCWQVLHAIDDMGFFAASGDITGKPQWDGYFLHVVDSWCPLRKELSMDCVLSLGPIGCNLFAFNNYSLPPLLVLPPPAPPLAASPPPGAGGSLSQGPQPLAAGEASGSDSSGGGGGGSNNTTGIIVGSVVGGVAALALLAAAVLMVLRRRRAGEAPDVRKDGTAAVRKRPKSPHDSAGSDLNPHGAKGEPGWKEEGGAQGALSAGEPFAFPPAGAVTITLAPEDTPPEGPDSRGVGSSARPDSLGTSTLGAAAAGASTEEGSTVQLLPTVLGKGATGRVQLGLYRGARVAVKLLLEEGQVEADGTGAQGGARKRLLRGLVQELEVLARCKHDNVVRLLAACLEPPQAFMCLELMETSLDKLLYGSGTGEGATGGSLLPLYLVLHVASEVAKGLAYLHPTIIHRDLKPANVLLNDPWGSSPQVKIGDFGLSRLRDTMLVTRNPAAGTAAYVAPEAFDVQTPGLTHQMVTMRNGRLPMPPWEAPGGCPSRWPAKMIRLIDSCWDRDPRRRPAAEEVVKALHLIKTRMQMDGILPPDGIPEAEL</sequence>
<dbReference type="InterPro" id="IPR011009">
    <property type="entry name" value="Kinase-like_dom_sf"/>
</dbReference>
<feature type="compositionally biased region" description="Basic and acidic residues" evidence="6">
    <location>
        <begin position="338"/>
        <end position="347"/>
    </location>
</feature>
<keyword evidence="3" id="KW-0418">Kinase</keyword>
<keyword evidence="4 5" id="KW-0067">ATP-binding</keyword>
<name>A0A835YM83_9CHLO</name>
<keyword evidence="10" id="KW-1185">Reference proteome</keyword>
<keyword evidence="7" id="KW-0472">Membrane</keyword>
<keyword evidence="1" id="KW-0808">Transferase</keyword>
<evidence type="ECO:0000256" key="3">
    <source>
        <dbReference type="ARBA" id="ARBA00022777"/>
    </source>
</evidence>
<evidence type="ECO:0000313" key="10">
    <source>
        <dbReference type="Proteomes" id="UP000612055"/>
    </source>
</evidence>
<protein>
    <recommendedName>
        <fullName evidence="8">Protein kinase domain-containing protein</fullName>
    </recommendedName>
</protein>
<evidence type="ECO:0000256" key="6">
    <source>
        <dbReference type="SAM" id="MobiDB-lite"/>
    </source>
</evidence>
<dbReference type="Proteomes" id="UP000612055">
    <property type="component" value="Unassembled WGS sequence"/>
</dbReference>
<feature type="compositionally biased region" description="Basic and acidic residues" evidence="6">
    <location>
        <begin position="371"/>
        <end position="381"/>
    </location>
</feature>
<dbReference type="PROSITE" id="PS00107">
    <property type="entry name" value="PROTEIN_KINASE_ATP"/>
    <property type="match status" value="1"/>
</dbReference>
<evidence type="ECO:0000256" key="7">
    <source>
        <dbReference type="SAM" id="Phobius"/>
    </source>
</evidence>
<dbReference type="PROSITE" id="PS50011">
    <property type="entry name" value="PROTEIN_KINASE_DOM"/>
    <property type="match status" value="1"/>
</dbReference>
<dbReference type="Pfam" id="PF00069">
    <property type="entry name" value="Pkinase"/>
    <property type="match status" value="1"/>
</dbReference>
<dbReference type="PROSITE" id="PS00108">
    <property type="entry name" value="PROTEIN_KINASE_ST"/>
    <property type="match status" value="1"/>
</dbReference>
<dbReference type="PANTHER" id="PTHR44329">
    <property type="entry name" value="SERINE/THREONINE-PROTEIN KINASE TNNI3K-RELATED"/>
    <property type="match status" value="1"/>
</dbReference>
<feature type="domain" description="Protein kinase" evidence="8">
    <location>
        <begin position="450"/>
        <end position="707"/>
    </location>
</feature>
<dbReference type="EMBL" id="JAEHOE010000002">
    <property type="protein sequence ID" value="KAG2501095.1"/>
    <property type="molecule type" value="Genomic_DNA"/>
</dbReference>
<gene>
    <name evidence="9" type="ORF">HYH03_000913</name>
</gene>
<comment type="caution">
    <text evidence="9">The sequence shown here is derived from an EMBL/GenBank/DDBJ whole genome shotgun (WGS) entry which is preliminary data.</text>
</comment>
<dbReference type="Gene3D" id="1.10.510.10">
    <property type="entry name" value="Transferase(Phosphotransferase) domain 1"/>
    <property type="match status" value="2"/>
</dbReference>
<accession>A0A835YM83</accession>
<feature type="transmembrane region" description="Helical" evidence="7">
    <location>
        <begin position="309"/>
        <end position="332"/>
    </location>
</feature>
<feature type="region of interest" description="Disordered" evidence="6">
    <location>
        <begin position="338"/>
        <end position="391"/>
    </location>
</feature>